<name>A0AAJ0H121_9PEZI</name>
<reference evidence="3" key="2">
    <citation type="submission" date="2023-06" db="EMBL/GenBank/DDBJ databases">
        <authorList>
            <consortium name="Lawrence Berkeley National Laboratory"/>
            <person name="Mondo S.J."/>
            <person name="Hensen N."/>
            <person name="Bonometti L."/>
            <person name="Westerberg I."/>
            <person name="Brannstrom I.O."/>
            <person name="Guillou S."/>
            <person name="Cros-Aarteil S."/>
            <person name="Calhoun S."/>
            <person name="Haridas S."/>
            <person name="Kuo A."/>
            <person name="Pangilinan J."/>
            <person name="Riley R."/>
            <person name="Labutti K."/>
            <person name="Andreopoulos B."/>
            <person name="Lipzen A."/>
            <person name="Chen C."/>
            <person name="Yanf M."/>
            <person name="Daum C."/>
            <person name="Ng V."/>
            <person name="Clum A."/>
            <person name="Steindorff A."/>
            <person name="Ohm R."/>
            <person name="Martin F."/>
            <person name="Silar P."/>
            <person name="Natvig D."/>
            <person name="Lalanne C."/>
            <person name="Gautier V."/>
            <person name="Ament-Velasquez S.L."/>
            <person name="Kruys A."/>
            <person name="Hutchinson M.I."/>
            <person name="Powell A.J."/>
            <person name="Barry K."/>
            <person name="Miller A.N."/>
            <person name="Grigoriev I.V."/>
            <person name="Debuchy R."/>
            <person name="Gladieux P."/>
            <person name="Thoren M.H."/>
            <person name="Johannesson H."/>
        </authorList>
    </citation>
    <scope>NUCLEOTIDE SEQUENCE</scope>
    <source>
        <strain evidence="3">CBS 333.67</strain>
    </source>
</reference>
<feature type="compositionally biased region" description="Acidic residues" evidence="1">
    <location>
        <begin position="296"/>
        <end position="308"/>
    </location>
</feature>
<feature type="transmembrane region" description="Helical" evidence="2">
    <location>
        <begin position="164"/>
        <end position="187"/>
    </location>
</feature>
<dbReference type="AlphaFoldDB" id="A0AAJ0H121"/>
<accession>A0AAJ0H121</accession>
<feature type="compositionally biased region" description="Pro residues" evidence="1">
    <location>
        <begin position="313"/>
        <end position="332"/>
    </location>
</feature>
<evidence type="ECO:0000313" key="3">
    <source>
        <dbReference type="EMBL" id="KAK3309866.1"/>
    </source>
</evidence>
<dbReference type="RefSeq" id="XP_062725646.1">
    <property type="nucleotide sequence ID" value="XM_062867301.1"/>
</dbReference>
<feature type="transmembrane region" description="Helical" evidence="2">
    <location>
        <begin position="256"/>
        <end position="281"/>
    </location>
</feature>
<keyword evidence="2" id="KW-1133">Transmembrane helix</keyword>
<dbReference type="Pfam" id="PF06687">
    <property type="entry name" value="SUR7"/>
    <property type="match status" value="1"/>
</dbReference>
<protein>
    <submittedName>
        <fullName evidence="3">SUR7/PalI family-domain-containing protein</fullName>
    </submittedName>
</protein>
<evidence type="ECO:0000256" key="2">
    <source>
        <dbReference type="SAM" id="Phobius"/>
    </source>
</evidence>
<dbReference type="GO" id="GO:0051285">
    <property type="term" value="C:cell cortex of cell tip"/>
    <property type="evidence" value="ECO:0007669"/>
    <property type="project" value="TreeGrafter"/>
</dbReference>
<dbReference type="Proteomes" id="UP001273166">
    <property type="component" value="Unassembled WGS sequence"/>
</dbReference>
<dbReference type="GO" id="GO:0031505">
    <property type="term" value="P:fungal-type cell wall organization"/>
    <property type="evidence" value="ECO:0007669"/>
    <property type="project" value="TreeGrafter"/>
</dbReference>
<evidence type="ECO:0000256" key="1">
    <source>
        <dbReference type="SAM" id="MobiDB-lite"/>
    </source>
</evidence>
<dbReference type="PANTHER" id="PTHR28019">
    <property type="entry name" value="CELL MEMBRANE PROTEIN YLR413W-RELATED"/>
    <property type="match status" value="1"/>
</dbReference>
<keyword evidence="2" id="KW-0472">Membrane</keyword>
<dbReference type="PANTHER" id="PTHR28019:SF7">
    <property type="entry name" value="SUR7 PROTEIN"/>
    <property type="match status" value="1"/>
</dbReference>
<dbReference type="EMBL" id="JAUDZG010000001">
    <property type="protein sequence ID" value="KAK3309866.1"/>
    <property type="molecule type" value="Genomic_DNA"/>
</dbReference>
<feature type="transmembrane region" description="Helical" evidence="2">
    <location>
        <begin position="208"/>
        <end position="236"/>
    </location>
</feature>
<sequence length="350" mass="38171">MAKDLALTYRLLPLLCSLVSFILVMLAIFAGYSPGILEGYDILLVNISGLRKDPVNMATALTSTPTRTNTTDNVIDNDVHIPGFFTLHLLTICEGDFTENGSREVSGCHRFFSSEPTKISLLNNHLPRTPFGDDSNNNTPLNTYLGISDHLAAALDNITTFAQAAAVLCSIGVTLTCLSFLLSIPYYPFLNDNKNNNNNNDDVVAPPLVWANFGVTVGSLFFLLLGVFVASIGAVASRDRVNDLGEDAGVGAVNGTRWVVLAWVAFALMLVVLATWVWEVVRVLRKRKKEKKGELVGEEAETEAEAEAEGVPHSPPVPPPSFGRPPPAPPYYRPSSRARRSSSRRREEIE</sequence>
<reference evidence="3" key="1">
    <citation type="journal article" date="2023" name="Mol. Phylogenet. Evol.">
        <title>Genome-scale phylogeny and comparative genomics of the fungal order Sordariales.</title>
        <authorList>
            <person name="Hensen N."/>
            <person name="Bonometti L."/>
            <person name="Westerberg I."/>
            <person name="Brannstrom I.O."/>
            <person name="Guillou S."/>
            <person name="Cros-Aarteil S."/>
            <person name="Calhoun S."/>
            <person name="Haridas S."/>
            <person name="Kuo A."/>
            <person name="Mondo S."/>
            <person name="Pangilinan J."/>
            <person name="Riley R."/>
            <person name="LaButti K."/>
            <person name="Andreopoulos B."/>
            <person name="Lipzen A."/>
            <person name="Chen C."/>
            <person name="Yan M."/>
            <person name="Daum C."/>
            <person name="Ng V."/>
            <person name="Clum A."/>
            <person name="Steindorff A."/>
            <person name="Ohm R.A."/>
            <person name="Martin F."/>
            <person name="Silar P."/>
            <person name="Natvig D.O."/>
            <person name="Lalanne C."/>
            <person name="Gautier V."/>
            <person name="Ament-Velasquez S.L."/>
            <person name="Kruys A."/>
            <person name="Hutchinson M.I."/>
            <person name="Powell A.J."/>
            <person name="Barry K."/>
            <person name="Miller A.N."/>
            <person name="Grigoriev I.V."/>
            <person name="Debuchy R."/>
            <person name="Gladieux P."/>
            <person name="Hiltunen Thoren M."/>
            <person name="Johannesson H."/>
        </authorList>
    </citation>
    <scope>NUCLEOTIDE SEQUENCE</scope>
    <source>
        <strain evidence="3">CBS 333.67</strain>
    </source>
</reference>
<feature type="region of interest" description="Disordered" evidence="1">
    <location>
        <begin position="292"/>
        <end position="350"/>
    </location>
</feature>
<dbReference type="GO" id="GO:0005886">
    <property type="term" value="C:plasma membrane"/>
    <property type="evidence" value="ECO:0007669"/>
    <property type="project" value="InterPro"/>
</dbReference>
<comment type="caution">
    <text evidence="3">The sequence shown here is derived from an EMBL/GenBank/DDBJ whole genome shotgun (WGS) entry which is preliminary data.</text>
</comment>
<dbReference type="GeneID" id="87886130"/>
<keyword evidence="4" id="KW-1185">Reference proteome</keyword>
<gene>
    <name evidence="3" type="ORF">B0T15DRAFT_498070</name>
</gene>
<feature type="transmembrane region" description="Helical" evidence="2">
    <location>
        <begin position="12"/>
        <end position="32"/>
    </location>
</feature>
<dbReference type="InterPro" id="IPR009571">
    <property type="entry name" value="SUR7/Rim9-like_fungi"/>
</dbReference>
<evidence type="ECO:0000313" key="4">
    <source>
        <dbReference type="Proteomes" id="UP001273166"/>
    </source>
</evidence>
<proteinExistence type="predicted"/>
<dbReference type="InterPro" id="IPR052413">
    <property type="entry name" value="SUR7_domain"/>
</dbReference>
<organism evidence="3 4">
    <name type="scientific">Chaetomium strumarium</name>
    <dbReference type="NCBI Taxonomy" id="1170767"/>
    <lineage>
        <taxon>Eukaryota</taxon>
        <taxon>Fungi</taxon>
        <taxon>Dikarya</taxon>
        <taxon>Ascomycota</taxon>
        <taxon>Pezizomycotina</taxon>
        <taxon>Sordariomycetes</taxon>
        <taxon>Sordariomycetidae</taxon>
        <taxon>Sordariales</taxon>
        <taxon>Chaetomiaceae</taxon>
        <taxon>Chaetomium</taxon>
    </lineage>
</organism>
<keyword evidence="2" id="KW-0812">Transmembrane</keyword>